<evidence type="ECO:0000256" key="7">
    <source>
        <dbReference type="ARBA" id="ARBA00023170"/>
    </source>
</evidence>
<evidence type="ECO:0000256" key="1">
    <source>
        <dbReference type="ARBA" id="ARBA00004651"/>
    </source>
</evidence>
<dbReference type="GO" id="GO:0005886">
    <property type="term" value="C:plasma membrane"/>
    <property type="evidence" value="ECO:0007669"/>
    <property type="project" value="UniProtKB-SubCell"/>
</dbReference>
<keyword evidence="7" id="KW-0675">Receptor</keyword>
<keyword evidence="2" id="KW-1003">Cell membrane</keyword>
<evidence type="ECO:0000256" key="2">
    <source>
        <dbReference type="ARBA" id="ARBA00022475"/>
    </source>
</evidence>
<protein>
    <recommendedName>
        <fullName evidence="10">G-protein coupled receptors family 1 profile domain-containing protein</fullName>
    </recommendedName>
</protein>
<dbReference type="InterPro" id="IPR000276">
    <property type="entry name" value="GPCR_Rhodpsn"/>
</dbReference>
<keyword evidence="6 9" id="KW-0472">Membrane</keyword>
<accession>A0A815L694</accession>
<dbReference type="InterPro" id="IPR017452">
    <property type="entry name" value="GPCR_Rhodpsn_7TM"/>
</dbReference>
<dbReference type="PROSITE" id="PS50262">
    <property type="entry name" value="G_PROTEIN_RECEP_F1_2"/>
    <property type="match status" value="1"/>
</dbReference>
<evidence type="ECO:0000256" key="8">
    <source>
        <dbReference type="ARBA" id="ARBA00023224"/>
    </source>
</evidence>
<dbReference type="EMBL" id="CAJOAZ010000173">
    <property type="protein sequence ID" value="CAF3563641.1"/>
    <property type="molecule type" value="Genomic_DNA"/>
</dbReference>
<dbReference type="EMBL" id="CAJNOG010001070">
    <property type="protein sequence ID" value="CAF1405158.1"/>
    <property type="molecule type" value="Genomic_DNA"/>
</dbReference>
<keyword evidence="5" id="KW-0297">G-protein coupled receptor</keyword>
<feature type="transmembrane region" description="Helical" evidence="9">
    <location>
        <begin position="190"/>
        <end position="212"/>
    </location>
</feature>
<evidence type="ECO:0000313" key="11">
    <source>
        <dbReference type="EMBL" id="CAF1405158.1"/>
    </source>
</evidence>
<comment type="subcellular location">
    <subcellularLocation>
        <location evidence="1">Cell membrane</location>
        <topology evidence="1">Multi-pass membrane protein</topology>
    </subcellularLocation>
</comment>
<dbReference type="Pfam" id="PF00001">
    <property type="entry name" value="7tm_1"/>
    <property type="match status" value="1"/>
</dbReference>
<dbReference type="Proteomes" id="UP000663844">
    <property type="component" value="Unassembled WGS sequence"/>
</dbReference>
<organism evidence="11 13">
    <name type="scientific">Adineta steineri</name>
    <dbReference type="NCBI Taxonomy" id="433720"/>
    <lineage>
        <taxon>Eukaryota</taxon>
        <taxon>Metazoa</taxon>
        <taxon>Spiralia</taxon>
        <taxon>Gnathifera</taxon>
        <taxon>Rotifera</taxon>
        <taxon>Eurotatoria</taxon>
        <taxon>Bdelloidea</taxon>
        <taxon>Adinetida</taxon>
        <taxon>Adinetidae</taxon>
        <taxon>Adineta</taxon>
    </lineage>
</organism>
<dbReference type="CDD" id="cd00637">
    <property type="entry name" value="7tm_classA_rhodopsin-like"/>
    <property type="match status" value="1"/>
</dbReference>
<evidence type="ECO:0000256" key="3">
    <source>
        <dbReference type="ARBA" id="ARBA00022692"/>
    </source>
</evidence>
<dbReference type="SUPFAM" id="SSF81321">
    <property type="entry name" value="Family A G protein-coupled receptor-like"/>
    <property type="match status" value="1"/>
</dbReference>
<feature type="domain" description="G-protein coupled receptors family 1 profile" evidence="10">
    <location>
        <begin position="1"/>
        <end position="213"/>
    </location>
</feature>
<gene>
    <name evidence="11" type="ORF">JYZ213_LOCUS38012</name>
    <name evidence="12" type="ORF">OXD698_LOCUS4544</name>
</gene>
<keyword evidence="3 9" id="KW-0812">Transmembrane</keyword>
<dbReference type="GO" id="GO:0004930">
    <property type="term" value="F:G protein-coupled receptor activity"/>
    <property type="evidence" value="ECO:0007669"/>
    <property type="project" value="UniProtKB-KW"/>
</dbReference>
<feature type="transmembrane region" description="Helical" evidence="9">
    <location>
        <begin position="106"/>
        <end position="132"/>
    </location>
</feature>
<dbReference type="AlphaFoldDB" id="A0A815L694"/>
<evidence type="ECO:0000313" key="12">
    <source>
        <dbReference type="EMBL" id="CAF3563641.1"/>
    </source>
</evidence>
<keyword evidence="4 9" id="KW-1133">Transmembrane helix</keyword>
<dbReference type="PANTHER" id="PTHR24228:SF59">
    <property type="entry name" value="NEUROPEPTIDE RECEPTOR 15"/>
    <property type="match status" value="1"/>
</dbReference>
<keyword evidence="8" id="KW-0807">Transducer</keyword>
<dbReference type="PANTHER" id="PTHR24228">
    <property type="entry name" value="B2 BRADYKININ RECEPTOR/ANGIOTENSIN II RECEPTOR"/>
    <property type="match status" value="1"/>
</dbReference>
<evidence type="ECO:0000256" key="6">
    <source>
        <dbReference type="ARBA" id="ARBA00023136"/>
    </source>
</evidence>
<dbReference type="PRINTS" id="PR00237">
    <property type="entry name" value="GPCRRHODOPSN"/>
</dbReference>
<evidence type="ECO:0000259" key="10">
    <source>
        <dbReference type="PROSITE" id="PS50262"/>
    </source>
</evidence>
<reference evidence="11" key="1">
    <citation type="submission" date="2021-02" db="EMBL/GenBank/DDBJ databases">
        <authorList>
            <person name="Nowell W R."/>
        </authorList>
    </citation>
    <scope>NUCLEOTIDE SEQUENCE</scope>
</reference>
<name>A0A815L694_9BILA</name>
<dbReference type="Gene3D" id="1.20.1070.10">
    <property type="entry name" value="Rhodopsin 7-helix transmembrane proteins"/>
    <property type="match status" value="1"/>
</dbReference>
<feature type="transmembrane region" description="Helical" evidence="9">
    <location>
        <begin position="164"/>
        <end position="184"/>
    </location>
</feature>
<evidence type="ECO:0000256" key="4">
    <source>
        <dbReference type="ARBA" id="ARBA00022989"/>
    </source>
</evidence>
<sequence>MSCILCSIYWIIYSFFEIELLNHVSNWNCSIFEYFQTIVNCQEIYSVCNISIHRFCIILYNNKLLFKSRQWVFTCIGIQWLLGMICPLPLFTIFGQSCEDINEPLWLRLYILLIVLVIPSILFLLINIFIVLHARSARQRVAPIATINQEKLTYRRDIRLIKRMLILLLIFLFGWSPVYIVFAIQNTYSLSVQILKLLATVGVLAEIINLFLYNRKVLIFLKNNCLHCRNM</sequence>
<dbReference type="Proteomes" id="UP000663845">
    <property type="component" value="Unassembled WGS sequence"/>
</dbReference>
<evidence type="ECO:0000256" key="5">
    <source>
        <dbReference type="ARBA" id="ARBA00023040"/>
    </source>
</evidence>
<comment type="caution">
    <text evidence="11">The sequence shown here is derived from an EMBL/GenBank/DDBJ whole genome shotgun (WGS) entry which is preliminary data.</text>
</comment>
<evidence type="ECO:0000313" key="13">
    <source>
        <dbReference type="Proteomes" id="UP000663845"/>
    </source>
</evidence>
<evidence type="ECO:0000256" key="9">
    <source>
        <dbReference type="SAM" id="Phobius"/>
    </source>
</evidence>
<proteinExistence type="predicted"/>
<feature type="transmembrane region" description="Helical" evidence="9">
    <location>
        <begin position="71"/>
        <end position="94"/>
    </location>
</feature>